<reference evidence="3 4" key="1">
    <citation type="submission" date="2014-04" db="EMBL/GenBank/DDBJ databases">
        <title>Evolutionary Origins and Diversification of the Mycorrhizal Mutualists.</title>
        <authorList>
            <consortium name="DOE Joint Genome Institute"/>
            <consortium name="Mycorrhizal Genomics Consortium"/>
            <person name="Kohler A."/>
            <person name="Kuo A."/>
            <person name="Nagy L.G."/>
            <person name="Floudas D."/>
            <person name="Copeland A."/>
            <person name="Barry K.W."/>
            <person name="Cichocki N."/>
            <person name="Veneault-Fourrey C."/>
            <person name="LaButti K."/>
            <person name="Lindquist E.A."/>
            <person name="Lipzen A."/>
            <person name="Lundell T."/>
            <person name="Morin E."/>
            <person name="Murat C."/>
            <person name="Riley R."/>
            <person name="Ohm R."/>
            <person name="Sun H."/>
            <person name="Tunlid A."/>
            <person name="Henrissat B."/>
            <person name="Grigoriev I.V."/>
            <person name="Hibbett D.S."/>
            <person name="Martin F."/>
        </authorList>
    </citation>
    <scope>NUCLEOTIDE SEQUENCE [LARGE SCALE GENOMIC DNA]</scope>
    <source>
        <strain evidence="3 4">FD-317 M1</strain>
    </source>
</reference>
<dbReference type="Proteomes" id="UP000053593">
    <property type="component" value="Unassembled WGS sequence"/>
</dbReference>
<feature type="region of interest" description="Disordered" evidence="2">
    <location>
        <begin position="148"/>
        <end position="198"/>
    </location>
</feature>
<name>A0A0D0B2J7_9AGAR</name>
<sequence length="1064" mass="121383">MSSTAFQIPQRPYANGGRIKGSASMDSFVDFDMNSDEQRPPNHRKGFSSPLALFRHRKKSTGDTREKPPPPPTSSSRQLYSVRSAESFNYDHDSSVRTSHPRALPPLPRSEPNTASVPNSNSSSPGPQGTYAPLRLSPEASVTEFGINDMKPSWQPQVKPRYDGLPYNQQQPLPPLHANHGSPVQYPAPPPPPQQPEGAIDAALQREGQAVLDESRMLDRDVAPDLFAAEGLSLVVTQKHHKQSVDNIKKMALGGALHLKEAEEALGAFTSSEFFTEGKDIAETLLEPAKDMIEILDGLTPYLPMLIVAKAAFVLIVSKEMDRKTNKQNLQLGLLTITKFWYTLCDVNVIFNINEKSKNYQDFKELVDTVVAKMKEFGNFQRLYYKHGHIAQSMRATKYKAEIQVFLDAFKDFKDQLQQILTRFSALTINNVDRKADAMDQKLNTVIEILLRQQSPVEQRIQARIEAYGGEEKAFQNSHFLNEVSESEFGVKASPELKSILREDLKSQLSANEAMFKLQFEQTERELKHAIGQSTEAIFEKLDSGPHELIQDKDIQQIWKDMVSPKKWRLSCKTRHFVDALHHYYAEKFSEHRKKRGEPHPDQWTLKFIGRVIFQPTVGDAIDSDGSGYVSIDEVNRFTAHLPRDSENGRTWSIPVFLAHAAAGWYLNSLHYREQCMDFLRKIEQNAKQMLPPNRKHLRPYFQNSCLPEIWYIVDSLNTNTFKYQQEDLRSEFEILARYRQSIMKDLHNHLQNNLSNVKFRLQGPEEVKAVMGTSRYEALVLPLLTIILERHSRIIETAHNLVLSEREFHDMTICLQSVASAFAKRYSVLTEGWRQQRFDVPLQVSSFSYGIFVNWHTHFQSTTYDEEYPELHMEYTHEAGTSSQSESRGPGPAKDLLTYPLPVQPSADELWRLRSSIRTRNIKRDDAKARERYGNLVQRVKSKRLNRLSMNVPKSPSIKSPTIRIDGDSHRLFEASAPSPTHHKPRPNSSLSTYQFEFDDPDGVLRSINDGYASGDSSELPDITYTKGKILTLDDRIRSVEEELNSMKNMLAQLLALSKQQGQ</sequence>
<dbReference type="PROSITE" id="PS00018">
    <property type="entry name" value="EF_HAND_1"/>
    <property type="match status" value="1"/>
</dbReference>
<evidence type="ECO:0000313" key="3">
    <source>
        <dbReference type="EMBL" id="KIK57380.1"/>
    </source>
</evidence>
<dbReference type="EMBL" id="KN834791">
    <property type="protein sequence ID" value="KIK57380.1"/>
    <property type="molecule type" value="Genomic_DNA"/>
</dbReference>
<dbReference type="HOGENOM" id="CLU_288696_0_0_1"/>
<organism evidence="3 4">
    <name type="scientific">Collybiopsis luxurians FD-317 M1</name>
    <dbReference type="NCBI Taxonomy" id="944289"/>
    <lineage>
        <taxon>Eukaryota</taxon>
        <taxon>Fungi</taxon>
        <taxon>Dikarya</taxon>
        <taxon>Basidiomycota</taxon>
        <taxon>Agaricomycotina</taxon>
        <taxon>Agaricomycetes</taxon>
        <taxon>Agaricomycetidae</taxon>
        <taxon>Agaricales</taxon>
        <taxon>Marasmiineae</taxon>
        <taxon>Omphalotaceae</taxon>
        <taxon>Collybiopsis</taxon>
        <taxon>Collybiopsis luxurians</taxon>
    </lineage>
</organism>
<feature type="compositionally biased region" description="Polar residues" evidence="2">
    <location>
        <begin position="74"/>
        <end position="87"/>
    </location>
</feature>
<evidence type="ECO:0008006" key="5">
    <source>
        <dbReference type="Google" id="ProtNLM"/>
    </source>
</evidence>
<feature type="region of interest" description="Disordered" evidence="2">
    <location>
        <begin position="878"/>
        <end position="897"/>
    </location>
</feature>
<accession>A0A0D0B2J7</accession>
<evidence type="ECO:0000256" key="1">
    <source>
        <dbReference type="SAM" id="Coils"/>
    </source>
</evidence>
<dbReference type="InterPro" id="IPR018247">
    <property type="entry name" value="EF_Hand_1_Ca_BS"/>
</dbReference>
<protein>
    <recommendedName>
        <fullName evidence="5">EF-hand domain-containing protein</fullName>
    </recommendedName>
</protein>
<dbReference type="AlphaFoldDB" id="A0A0D0B2J7"/>
<evidence type="ECO:0000256" key="2">
    <source>
        <dbReference type="SAM" id="MobiDB-lite"/>
    </source>
</evidence>
<evidence type="ECO:0000313" key="4">
    <source>
        <dbReference type="Proteomes" id="UP000053593"/>
    </source>
</evidence>
<dbReference type="OrthoDB" id="3222020at2759"/>
<feature type="compositionally biased region" description="Low complexity" evidence="2">
    <location>
        <begin position="112"/>
        <end position="125"/>
    </location>
</feature>
<gene>
    <name evidence="3" type="ORF">GYMLUDRAFT_247024</name>
</gene>
<proteinExistence type="predicted"/>
<feature type="region of interest" description="Disordered" evidence="2">
    <location>
        <begin position="1"/>
        <end position="134"/>
    </location>
</feature>
<feature type="coiled-coil region" evidence="1">
    <location>
        <begin position="1031"/>
        <end position="1058"/>
    </location>
</feature>
<keyword evidence="1" id="KW-0175">Coiled coil</keyword>
<feature type="compositionally biased region" description="Pro residues" evidence="2">
    <location>
        <begin position="186"/>
        <end position="195"/>
    </location>
</feature>
<keyword evidence="4" id="KW-1185">Reference proteome</keyword>